<accession>A0A0F9K033</accession>
<protein>
    <submittedName>
        <fullName evidence="1">Uncharacterized protein</fullName>
    </submittedName>
</protein>
<dbReference type="EMBL" id="LAZR01016426">
    <property type="protein sequence ID" value="KKM04548.1"/>
    <property type="molecule type" value="Genomic_DNA"/>
</dbReference>
<organism evidence="1">
    <name type="scientific">marine sediment metagenome</name>
    <dbReference type="NCBI Taxonomy" id="412755"/>
    <lineage>
        <taxon>unclassified sequences</taxon>
        <taxon>metagenomes</taxon>
        <taxon>ecological metagenomes</taxon>
    </lineage>
</organism>
<dbReference type="AlphaFoldDB" id="A0A0F9K033"/>
<evidence type="ECO:0000313" key="1">
    <source>
        <dbReference type="EMBL" id="KKM04548.1"/>
    </source>
</evidence>
<comment type="caution">
    <text evidence="1">The sequence shown here is derived from an EMBL/GenBank/DDBJ whole genome shotgun (WGS) entry which is preliminary data.</text>
</comment>
<reference evidence="1" key="1">
    <citation type="journal article" date="2015" name="Nature">
        <title>Complex archaea that bridge the gap between prokaryotes and eukaryotes.</title>
        <authorList>
            <person name="Spang A."/>
            <person name="Saw J.H."/>
            <person name="Jorgensen S.L."/>
            <person name="Zaremba-Niedzwiedzka K."/>
            <person name="Martijn J."/>
            <person name="Lind A.E."/>
            <person name="van Eijk R."/>
            <person name="Schleper C."/>
            <person name="Guy L."/>
            <person name="Ettema T.J."/>
        </authorList>
    </citation>
    <scope>NUCLEOTIDE SEQUENCE</scope>
</reference>
<gene>
    <name evidence="1" type="ORF">LCGC14_1763100</name>
</gene>
<proteinExistence type="predicted"/>
<sequence length="132" mass="15739">MKEDYFSFEGEQSEFNAAIATLMRIDKIKKAMAHATISNNYEMKFMILKSYYFELVGILKDEDEKEQNKKLKAITDNYFKYLVVLKKDKRFVSRGLVESFDEWEMELRNLEQKYGMNLPKKEDARFALMSTK</sequence>
<name>A0A0F9K033_9ZZZZ</name>